<dbReference type="AlphaFoldDB" id="A0A382SH27"/>
<keyword evidence="5" id="KW-0808">Transferase</keyword>
<dbReference type="PANTHER" id="PTHR30372">
    <property type="entry name" value="LIPID-A-DISACCHARIDE SYNTHASE"/>
    <property type="match status" value="1"/>
</dbReference>
<keyword evidence="3" id="KW-0441">Lipid A biosynthesis</keyword>
<dbReference type="GO" id="GO:0008915">
    <property type="term" value="F:lipid-A-disaccharide synthase activity"/>
    <property type="evidence" value="ECO:0007669"/>
    <property type="project" value="UniProtKB-EC"/>
</dbReference>
<keyword evidence="4" id="KW-0328">Glycosyltransferase</keyword>
<dbReference type="EC" id="2.4.1.182" evidence="1"/>
<dbReference type="Pfam" id="PF02684">
    <property type="entry name" value="LpxB"/>
    <property type="match status" value="1"/>
</dbReference>
<gene>
    <name evidence="8" type="ORF">METZ01_LOCUS361065</name>
</gene>
<dbReference type="GO" id="GO:0009245">
    <property type="term" value="P:lipid A biosynthetic process"/>
    <property type="evidence" value="ECO:0007669"/>
    <property type="project" value="UniProtKB-KW"/>
</dbReference>
<dbReference type="InterPro" id="IPR003835">
    <property type="entry name" value="Glyco_trans_19"/>
</dbReference>
<evidence type="ECO:0000256" key="1">
    <source>
        <dbReference type="ARBA" id="ARBA00012687"/>
    </source>
</evidence>
<dbReference type="GO" id="GO:0016020">
    <property type="term" value="C:membrane"/>
    <property type="evidence" value="ECO:0007669"/>
    <property type="project" value="GOC"/>
</dbReference>
<name>A0A382SH27_9ZZZZ</name>
<feature type="non-terminal residue" evidence="8">
    <location>
        <position position="1"/>
    </location>
</feature>
<dbReference type="EMBL" id="UINC01128452">
    <property type="protein sequence ID" value="SVD08211.1"/>
    <property type="molecule type" value="Genomic_DNA"/>
</dbReference>
<dbReference type="GO" id="GO:0005543">
    <property type="term" value="F:phospholipid binding"/>
    <property type="evidence" value="ECO:0007669"/>
    <property type="project" value="TreeGrafter"/>
</dbReference>
<keyword evidence="2" id="KW-0444">Lipid biosynthesis</keyword>
<proteinExistence type="predicted"/>
<evidence type="ECO:0000256" key="2">
    <source>
        <dbReference type="ARBA" id="ARBA00022516"/>
    </source>
</evidence>
<evidence type="ECO:0000256" key="6">
    <source>
        <dbReference type="ARBA" id="ARBA00023098"/>
    </source>
</evidence>
<evidence type="ECO:0000313" key="8">
    <source>
        <dbReference type="EMBL" id="SVD08211.1"/>
    </source>
</evidence>
<evidence type="ECO:0000256" key="4">
    <source>
        <dbReference type="ARBA" id="ARBA00022676"/>
    </source>
</evidence>
<evidence type="ECO:0000256" key="7">
    <source>
        <dbReference type="ARBA" id="ARBA00048975"/>
    </source>
</evidence>
<organism evidence="8">
    <name type="scientific">marine metagenome</name>
    <dbReference type="NCBI Taxonomy" id="408172"/>
    <lineage>
        <taxon>unclassified sequences</taxon>
        <taxon>metagenomes</taxon>
        <taxon>ecological metagenomes</taxon>
    </lineage>
</organism>
<protein>
    <recommendedName>
        <fullName evidence="1">lipid-A-disaccharide synthase</fullName>
        <ecNumber evidence="1">2.4.1.182</ecNumber>
    </recommendedName>
</protein>
<dbReference type="PANTHER" id="PTHR30372:SF4">
    <property type="entry name" value="LIPID-A-DISACCHARIDE SYNTHASE, MITOCHONDRIAL-RELATED"/>
    <property type="match status" value="1"/>
</dbReference>
<evidence type="ECO:0000256" key="3">
    <source>
        <dbReference type="ARBA" id="ARBA00022556"/>
    </source>
</evidence>
<comment type="catalytic activity">
    <reaction evidence="7">
        <text>a lipid X + a UDP-2-N,3-O-bis[(3R)-3-hydroxyacyl]-alpha-D-glucosamine = a lipid A disaccharide + UDP + H(+)</text>
        <dbReference type="Rhea" id="RHEA:67828"/>
        <dbReference type="ChEBI" id="CHEBI:15378"/>
        <dbReference type="ChEBI" id="CHEBI:58223"/>
        <dbReference type="ChEBI" id="CHEBI:137748"/>
        <dbReference type="ChEBI" id="CHEBI:176338"/>
        <dbReference type="ChEBI" id="CHEBI:176343"/>
        <dbReference type="EC" id="2.4.1.182"/>
    </reaction>
</comment>
<reference evidence="8" key="1">
    <citation type="submission" date="2018-05" db="EMBL/GenBank/DDBJ databases">
        <authorList>
            <person name="Lanie J.A."/>
            <person name="Ng W.-L."/>
            <person name="Kazmierczak K.M."/>
            <person name="Andrzejewski T.M."/>
            <person name="Davidsen T.M."/>
            <person name="Wayne K.J."/>
            <person name="Tettelin H."/>
            <person name="Glass J.I."/>
            <person name="Rusch D."/>
            <person name="Podicherti R."/>
            <person name="Tsui H.-C.T."/>
            <person name="Winkler M.E."/>
        </authorList>
    </citation>
    <scope>NUCLEOTIDE SEQUENCE</scope>
</reference>
<accession>A0A382SH27</accession>
<evidence type="ECO:0000256" key="5">
    <source>
        <dbReference type="ARBA" id="ARBA00022679"/>
    </source>
</evidence>
<sequence>YKILSKDKTKEFHIFIPTLPHLEKFINIKTNHWKIKTIVTTDPKKIEDYFNEVYVSVTCSGTASIEIAKRMIPQLVIYKFNIFTSIIVKFFVKIKYANLINIFSNRMIIPELTNFNLTKKKFTNEFKLLINNEKRNHEQLFQIKESVKYFENNKSPYDLCVNRIMELI</sequence>
<keyword evidence="6" id="KW-0443">Lipid metabolism</keyword>